<dbReference type="InterPro" id="IPR000719">
    <property type="entry name" value="Prot_kinase_dom"/>
</dbReference>
<evidence type="ECO:0000256" key="1">
    <source>
        <dbReference type="SAM" id="Phobius"/>
    </source>
</evidence>
<dbReference type="GO" id="GO:0005524">
    <property type="term" value="F:ATP binding"/>
    <property type="evidence" value="ECO:0007669"/>
    <property type="project" value="InterPro"/>
</dbReference>
<dbReference type="WBParaSite" id="EVEC_0000870601-mRNA-1">
    <property type="protein sequence ID" value="EVEC_0000870601-mRNA-1"/>
    <property type="gene ID" value="EVEC_0000870601"/>
</dbReference>
<evidence type="ECO:0000313" key="3">
    <source>
        <dbReference type="EMBL" id="VDD93439.1"/>
    </source>
</evidence>
<sequence>ARRKSFSLHAEAVGPECQAEFPGYTIYNIPAAQRSFRIPFELDDVALTPLEILHDCQYVVTLKSNPHPPDEIFGFTAELNFTVPHCLQGRCGCKDNTPSSVKNVEVVVVKHDRFIVPRISWEYPEAENAAFRFEVEIFLSRENYFKNGDYDYDETRRDRNGTEGTNGYFSDGDMIEKTSMREQKGRTKYGLLWPSSLQRNEEYVVYIYTKNRHLCLSMPATKKFTTFKSSLVNTEDINENMSDNYYDSEGLSKSALSPKSSQNRSTSDEAVVKANATGTSLMIVISAWVLLSAALLLLCCLLLFLIRKYCIQNGKSEIEKSSIIPWVMAHSSHSMLETNVLYRRAFETDSKAMIYEIPSNQIQVGAVIGQGQECLQLYRSSHVHNSSTSSPGAFGMVCMGTVIGMKGFGRPTTVAVKQLNANAEDFQRSEFTAEIEIMKQVGRHPNIVAMYGFCNEPNHQCMIMEYVPFGDLKHYLQELRKQFDLTVCNRKNAKKFDFSNSPSTSLSTSLINSSDKLPTPEDPYYLDPNELQSFALQVANGMAHIESLGIIHRDLAARNILVGRGKQLKISDFGLSRRGVYVKTSKGIIPLRWLSIEAIEHNLYSTKSDVWVSFTFLNTTIHNIQAYGVVLWEICTLAGFPYASISDKEILKHLQQGNRLEKPSSCANEIYDIMMKCWAEEPTERPSFAALCEYLNDLNNQECPYVEFLPDEELPPPGKCFAWLSPGN</sequence>
<evidence type="ECO:0000313" key="5">
    <source>
        <dbReference type="WBParaSite" id="EVEC_0000870601-mRNA-1"/>
    </source>
</evidence>
<dbReference type="SMART" id="SM00219">
    <property type="entry name" value="TyrKc"/>
    <property type="match status" value="1"/>
</dbReference>
<dbReference type="SUPFAM" id="SSF56112">
    <property type="entry name" value="Protein kinase-like (PK-like)"/>
    <property type="match status" value="1"/>
</dbReference>
<dbReference type="PANTHER" id="PTHR24416:SF594">
    <property type="entry name" value="PROTEIN KINASE DOMAIN-CONTAINING PROTEIN"/>
    <property type="match status" value="1"/>
</dbReference>
<dbReference type="AlphaFoldDB" id="A0A0N4VDL6"/>
<keyword evidence="1" id="KW-0472">Membrane</keyword>
<dbReference type="OrthoDB" id="3256376at2759"/>
<dbReference type="GO" id="GO:0007169">
    <property type="term" value="P:cell surface receptor protein tyrosine kinase signaling pathway"/>
    <property type="evidence" value="ECO:0007669"/>
    <property type="project" value="TreeGrafter"/>
</dbReference>
<proteinExistence type="predicted"/>
<dbReference type="PANTHER" id="PTHR24416">
    <property type="entry name" value="TYROSINE-PROTEIN KINASE RECEPTOR"/>
    <property type="match status" value="1"/>
</dbReference>
<dbReference type="InterPro" id="IPR050122">
    <property type="entry name" value="RTK"/>
</dbReference>
<dbReference type="FunFam" id="1.10.510.10:FF:001346">
    <property type="entry name" value="Uncharacterized protein"/>
    <property type="match status" value="1"/>
</dbReference>
<accession>A0A0N4VDL6</accession>
<dbReference type="PROSITE" id="PS50011">
    <property type="entry name" value="PROTEIN_KINASE_DOM"/>
    <property type="match status" value="1"/>
</dbReference>
<dbReference type="InterPro" id="IPR001245">
    <property type="entry name" value="Ser-Thr/Tyr_kinase_cat_dom"/>
</dbReference>
<evidence type="ECO:0000259" key="2">
    <source>
        <dbReference type="PROSITE" id="PS50011"/>
    </source>
</evidence>
<protein>
    <submittedName>
        <fullName evidence="5">Protein kinase domain-containing protein</fullName>
    </submittedName>
</protein>
<dbReference type="InterPro" id="IPR011009">
    <property type="entry name" value="Kinase-like_dom_sf"/>
</dbReference>
<dbReference type="PROSITE" id="PS00109">
    <property type="entry name" value="PROTEIN_KINASE_TYR"/>
    <property type="match status" value="1"/>
</dbReference>
<dbReference type="GO" id="GO:0005886">
    <property type="term" value="C:plasma membrane"/>
    <property type="evidence" value="ECO:0007669"/>
    <property type="project" value="TreeGrafter"/>
</dbReference>
<evidence type="ECO:0000313" key="4">
    <source>
        <dbReference type="Proteomes" id="UP000274131"/>
    </source>
</evidence>
<reference evidence="3 4" key="2">
    <citation type="submission" date="2018-10" db="EMBL/GenBank/DDBJ databases">
        <authorList>
            <consortium name="Pathogen Informatics"/>
        </authorList>
    </citation>
    <scope>NUCLEOTIDE SEQUENCE [LARGE SCALE GENOMIC DNA]</scope>
</reference>
<keyword evidence="1" id="KW-0812">Transmembrane</keyword>
<keyword evidence="1" id="KW-1133">Transmembrane helix</keyword>
<name>A0A0N4VDL6_ENTVE</name>
<feature type="transmembrane region" description="Helical" evidence="1">
    <location>
        <begin position="281"/>
        <end position="306"/>
    </location>
</feature>
<dbReference type="CDD" id="cd00192">
    <property type="entry name" value="PTKc"/>
    <property type="match status" value="1"/>
</dbReference>
<dbReference type="GO" id="GO:0004714">
    <property type="term" value="F:transmembrane receptor protein tyrosine kinase activity"/>
    <property type="evidence" value="ECO:0007669"/>
    <property type="project" value="TreeGrafter"/>
</dbReference>
<organism evidence="5">
    <name type="scientific">Enterobius vermicularis</name>
    <name type="common">Human pinworm</name>
    <dbReference type="NCBI Taxonomy" id="51028"/>
    <lineage>
        <taxon>Eukaryota</taxon>
        <taxon>Metazoa</taxon>
        <taxon>Ecdysozoa</taxon>
        <taxon>Nematoda</taxon>
        <taxon>Chromadorea</taxon>
        <taxon>Rhabditida</taxon>
        <taxon>Spirurina</taxon>
        <taxon>Oxyuridomorpha</taxon>
        <taxon>Oxyuroidea</taxon>
        <taxon>Oxyuridae</taxon>
        <taxon>Enterobius</taxon>
    </lineage>
</organism>
<gene>
    <name evidence="3" type="ORF">EVEC_LOCUS8190</name>
</gene>
<dbReference type="Proteomes" id="UP000274131">
    <property type="component" value="Unassembled WGS sequence"/>
</dbReference>
<keyword evidence="4" id="KW-1185">Reference proteome</keyword>
<dbReference type="STRING" id="51028.A0A0N4VDL6"/>
<dbReference type="EMBL" id="UXUI01009308">
    <property type="protein sequence ID" value="VDD93439.1"/>
    <property type="molecule type" value="Genomic_DNA"/>
</dbReference>
<feature type="domain" description="Protein kinase" evidence="2">
    <location>
        <begin position="383"/>
        <end position="706"/>
    </location>
</feature>
<dbReference type="InterPro" id="IPR020635">
    <property type="entry name" value="Tyr_kinase_cat_dom"/>
</dbReference>
<dbReference type="Gene3D" id="1.10.510.10">
    <property type="entry name" value="Transferase(Phosphotransferase) domain 1"/>
    <property type="match status" value="1"/>
</dbReference>
<dbReference type="InterPro" id="IPR008266">
    <property type="entry name" value="Tyr_kinase_AS"/>
</dbReference>
<dbReference type="Gene3D" id="3.30.200.20">
    <property type="entry name" value="Phosphorylase Kinase, domain 1"/>
    <property type="match status" value="1"/>
</dbReference>
<reference evidence="5" key="1">
    <citation type="submission" date="2017-02" db="UniProtKB">
        <authorList>
            <consortium name="WormBaseParasite"/>
        </authorList>
    </citation>
    <scope>IDENTIFICATION</scope>
</reference>
<dbReference type="GO" id="GO:0043235">
    <property type="term" value="C:receptor complex"/>
    <property type="evidence" value="ECO:0007669"/>
    <property type="project" value="TreeGrafter"/>
</dbReference>
<dbReference type="Pfam" id="PF07714">
    <property type="entry name" value="PK_Tyr_Ser-Thr"/>
    <property type="match status" value="1"/>
</dbReference>